<proteinExistence type="predicted"/>
<evidence type="ECO:0000313" key="3">
    <source>
        <dbReference type="Proteomes" id="UP000184278"/>
    </source>
</evidence>
<protein>
    <submittedName>
        <fullName evidence="2">Uncharacterized protein</fullName>
    </submittedName>
</protein>
<reference evidence="3" key="1">
    <citation type="submission" date="2016-11" db="EMBL/GenBank/DDBJ databases">
        <authorList>
            <person name="Varghese N."/>
            <person name="Submissions S."/>
        </authorList>
    </citation>
    <scope>NUCLEOTIDE SEQUENCE [LARGE SCALE GENOMIC DNA]</scope>
    <source>
        <strain evidence="3">DSM 3071</strain>
    </source>
</reference>
<sequence length="533" mass="60683">MKKRLALSILMLSVLGQGCGNVSLDFGAAEQSETDDSKESASEDFEEKESEEESTTESVSSENSSDEEVSEKDSDDEESESSSSSDVSEDQELTDTSKYDEFLNNEEKAVFDETYYYIVGTDIACGFEEGKEYTLDEIVETAEEITRCDQGNDGDPEVKSDYIDCGMDGSSELELTIHLPGGENDRYDDTVEYYNILILTESEGKILVKFYTESNSFDQTSLTKYGYVETSGPAYNGIGSESAGYLDKDVNWHFYYACEYYLEASDYTNYQENTNNRIIDTSEGDWDSVYFERYSFDEDYKDSFTVYTMYNDYFPLIYAEDYPDDNPYKTAVEEAGIEIVSYAELESMLKERMEEIGLTDEISCHAYERDEIINARYRYSSIIDGEGTFIDLYSHEETTFEEFCESISENGAPEIKRATYIDLDGQNGKELILDLGTPAGVYLILSYIDGDFYGVMTTVRCFEDLQNNGTYRGSGGVADSYYRKMTLTKDEYAEETFAEYHDGEFTVDGEEASDYEGWVEENFSDPAFWIEFV</sequence>
<keyword evidence="3" id="KW-1185">Reference proteome</keyword>
<accession>A0A1M5ZW32</accession>
<evidence type="ECO:0000313" key="2">
    <source>
        <dbReference type="EMBL" id="SHI28481.1"/>
    </source>
</evidence>
<organism evidence="2 3">
    <name type="scientific">Butyrivibrio fibrisolvens DSM 3071</name>
    <dbReference type="NCBI Taxonomy" id="1121131"/>
    <lineage>
        <taxon>Bacteria</taxon>
        <taxon>Bacillati</taxon>
        <taxon>Bacillota</taxon>
        <taxon>Clostridia</taxon>
        <taxon>Lachnospirales</taxon>
        <taxon>Lachnospiraceae</taxon>
        <taxon>Butyrivibrio</taxon>
    </lineage>
</organism>
<dbReference type="EMBL" id="FQXK01000024">
    <property type="protein sequence ID" value="SHI28481.1"/>
    <property type="molecule type" value="Genomic_DNA"/>
</dbReference>
<dbReference type="OrthoDB" id="2002940at2"/>
<name>A0A1M5ZW32_BUTFI</name>
<dbReference type="STRING" id="1121131.SAMN02745229_02765"/>
<feature type="compositionally biased region" description="Acidic residues" evidence="1">
    <location>
        <begin position="64"/>
        <end position="80"/>
    </location>
</feature>
<dbReference type="PROSITE" id="PS51257">
    <property type="entry name" value="PROKAR_LIPOPROTEIN"/>
    <property type="match status" value="1"/>
</dbReference>
<dbReference type="GeneID" id="89508346"/>
<feature type="compositionally biased region" description="Acidic residues" evidence="1">
    <location>
        <begin position="42"/>
        <end position="55"/>
    </location>
</feature>
<dbReference type="AlphaFoldDB" id="A0A1M5ZW32"/>
<dbReference type="Proteomes" id="UP000184278">
    <property type="component" value="Unassembled WGS sequence"/>
</dbReference>
<evidence type="ECO:0000256" key="1">
    <source>
        <dbReference type="SAM" id="MobiDB-lite"/>
    </source>
</evidence>
<feature type="region of interest" description="Disordered" evidence="1">
    <location>
        <begin position="21"/>
        <end position="100"/>
    </location>
</feature>
<dbReference type="RefSeq" id="WP_073388616.1">
    <property type="nucleotide sequence ID" value="NZ_FQXK01000024.1"/>
</dbReference>
<gene>
    <name evidence="2" type="ORF">SAMN02745229_02765</name>
</gene>